<dbReference type="Proteomes" id="UP000198824">
    <property type="component" value="Unassembled WGS sequence"/>
</dbReference>
<feature type="transmembrane region" description="Helical" evidence="4">
    <location>
        <begin position="142"/>
        <end position="163"/>
    </location>
</feature>
<keyword evidence="3 4" id="KW-0472">Membrane</keyword>
<name>A0A1I6KA84_9SPHN</name>
<feature type="transmembrane region" description="Helical" evidence="4">
    <location>
        <begin position="169"/>
        <end position="191"/>
    </location>
</feature>
<gene>
    <name evidence="5" type="ORF">SAMN05192580_1492</name>
</gene>
<dbReference type="Pfam" id="PF07690">
    <property type="entry name" value="MFS_1"/>
    <property type="match status" value="1"/>
</dbReference>
<feature type="transmembrane region" description="Helical" evidence="4">
    <location>
        <begin position="284"/>
        <end position="302"/>
    </location>
</feature>
<feature type="transmembrane region" description="Helical" evidence="4">
    <location>
        <begin position="217"/>
        <end position="241"/>
    </location>
</feature>
<dbReference type="InterPro" id="IPR036259">
    <property type="entry name" value="MFS_trans_sf"/>
</dbReference>
<feature type="transmembrane region" description="Helical" evidence="4">
    <location>
        <begin position="372"/>
        <end position="390"/>
    </location>
</feature>
<reference evidence="5 6" key="1">
    <citation type="submission" date="2016-10" db="EMBL/GenBank/DDBJ databases">
        <authorList>
            <person name="de Groot N.N."/>
        </authorList>
    </citation>
    <scope>NUCLEOTIDE SEQUENCE [LARGE SCALE GENOMIC DNA]</scope>
    <source>
        <strain evidence="5 6">S5-249</strain>
    </source>
</reference>
<accession>A0A1I6KA84</accession>
<feature type="transmembrane region" description="Helical" evidence="4">
    <location>
        <begin position="21"/>
        <end position="45"/>
    </location>
</feature>
<dbReference type="InterPro" id="IPR011701">
    <property type="entry name" value="MFS"/>
</dbReference>
<keyword evidence="1 4" id="KW-0812">Transmembrane</keyword>
<feature type="transmembrane region" description="Helical" evidence="4">
    <location>
        <begin position="344"/>
        <end position="366"/>
    </location>
</feature>
<organism evidence="5 6">
    <name type="scientific">Sphingomonas jatrophae</name>
    <dbReference type="NCBI Taxonomy" id="1166337"/>
    <lineage>
        <taxon>Bacteria</taxon>
        <taxon>Pseudomonadati</taxon>
        <taxon>Pseudomonadota</taxon>
        <taxon>Alphaproteobacteria</taxon>
        <taxon>Sphingomonadales</taxon>
        <taxon>Sphingomonadaceae</taxon>
        <taxon>Sphingomonas</taxon>
    </lineage>
</organism>
<dbReference type="Gene3D" id="1.20.1250.20">
    <property type="entry name" value="MFS general substrate transporter like domains"/>
    <property type="match status" value="2"/>
</dbReference>
<keyword evidence="6" id="KW-1185">Reference proteome</keyword>
<keyword evidence="2 4" id="KW-1133">Transmembrane helix</keyword>
<evidence type="ECO:0000256" key="2">
    <source>
        <dbReference type="ARBA" id="ARBA00022989"/>
    </source>
</evidence>
<feature type="transmembrane region" description="Helical" evidence="4">
    <location>
        <begin position="82"/>
        <end position="104"/>
    </location>
</feature>
<evidence type="ECO:0000256" key="3">
    <source>
        <dbReference type="ARBA" id="ARBA00023136"/>
    </source>
</evidence>
<evidence type="ECO:0000256" key="1">
    <source>
        <dbReference type="ARBA" id="ARBA00022692"/>
    </source>
</evidence>
<dbReference type="STRING" id="1166337.SAMN05192580_1492"/>
<feature type="transmembrane region" description="Helical" evidence="4">
    <location>
        <begin position="253"/>
        <end position="272"/>
    </location>
</feature>
<dbReference type="GO" id="GO:0022857">
    <property type="term" value="F:transmembrane transporter activity"/>
    <property type="evidence" value="ECO:0007669"/>
    <property type="project" value="InterPro"/>
</dbReference>
<dbReference type="RefSeq" id="WP_093312876.1">
    <property type="nucleotide sequence ID" value="NZ_FOZG01000001.1"/>
</dbReference>
<feature type="transmembrane region" description="Helical" evidence="4">
    <location>
        <begin position="308"/>
        <end position="324"/>
    </location>
</feature>
<proteinExistence type="predicted"/>
<sequence length="395" mass="41780">MSDAARTLAPPESGPHFIHRFLLLSVVSGTSIALGRIATQLFAIHLGANPLQIGTIIGVEQAMMMTMAVPAGFLISHFGVRASYFTASLGPMLVYLAMPFISAWPLLVPARALIGLCIPFRIVSMNTSFLRELPRIGADKAGWYRGSQTIGLALIGPSLAALVTAQWGYGTAFIASGLMFGLMGASSLSFFPDTREAAGSAPAPLHREVRALLRDEAVFESIVIEHVSSATVALFSTFILVLAIRERGLTREAAVSLIAVQGATTVASLFLLNRLYMRLSRRAGYLWSLVAGVVAMLCFGLGRSYAPLAAGAVLLSLASASIHFQNMTQLSRSPANKSKVSGLFNLAGMSGNMVGSLGGGILSALASLHVVYLAWIASLFAAAGLILWRARRQDA</sequence>
<dbReference type="PANTHER" id="PTHR23526">
    <property type="entry name" value="INTEGRAL MEMBRANE TRANSPORT PROTEIN-RELATED"/>
    <property type="match status" value="1"/>
</dbReference>
<evidence type="ECO:0000313" key="6">
    <source>
        <dbReference type="Proteomes" id="UP000198824"/>
    </source>
</evidence>
<feature type="transmembrane region" description="Helical" evidence="4">
    <location>
        <begin position="51"/>
        <end position="75"/>
    </location>
</feature>
<dbReference type="AlphaFoldDB" id="A0A1I6KA84"/>
<dbReference type="InterPro" id="IPR052528">
    <property type="entry name" value="Sugar_transport-like"/>
</dbReference>
<evidence type="ECO:0000256" key="4">
    <source>
        <dbReference type="SAM" id="Phobius"/>
    </source>
</evidence>
<evidence type="ECO:0000313" key="5">
    <source>
        <dbReference type="EMBL" id="SFR88054.1"/>
    </source>
</evidence>
<dbReference type="EMBL" id="FOZG01000001">
    <property type="protein sequence ID" value="SFR88054.1"/>
    <property type="molecule type" value="Genomic_DNA"/>
</dbReference>
<feature type="transmembrane region" description="Helical" evidence="4">
    <location>
        <begin position="110"/>
        <end position="130"/>
    </location>
</feature>
<dbReference type="SUPFAM" id="SSF103473">
    <property type="entry name" value="MFS general substrate transporter"/>
    <property type="match status" value="1"/>
</dbReference>
<dbReference type="PANTHER" id="PTHR23526:SF2">
    <property type="entry name" value="MAJOR FACILITATOR SUPERFAMILY (MFS) PROFILE DOMAIN-CONTAINING PROTEIN"/>
    <property type="match status" value="1"/>
</dbReference>
<protein>
    <submittedName>
        <fullName evidence="5">Predicted arabinose efflux permease, MFS family</fullName>
    </submittedName>
</protein>